<dbReference type="FunFam" id="1.20.58.760:FF:000001">
    <property type="entry name" value="ATP-dependent zinc metalloprotease FtsH"/>
    <property type="match status" value="1"/>
</dbReference>
<dbReference type="GO" id="GO:0004222">
    <property type="term" value="F:metalloendopeptidase activity"/>
    <property type="evidence" value="ECO:0007669"/>
    <property type="project" value="InterPro"/>
</dbReference>
<keyword evidence="8 15" id="KW-0378">Hydrolase</keyword>
<reference evidence="19 20" key="1">
    <citation type="journal article" date="2016" name="Nat. Commun.">
        <title>Thousands of microbial genomes shed light on interconnected biogeochemical processes in an aquifer system.</title>
        <authorList>
            <person name="Anantharaman K."/>
            <person name="Brown C.T."/>
            <person name="Hug L.A."/>
            <person name="Sharon I."/>
            <person name="Castelle C.J."/>
            <person name="Probst A.J."/>
            <person name="Thomas B.C."/>
            <person name="Singh A."/>
            <person name="Wilkins M.J."/>
            <person name="Karaoz U."/>
            <person name="Brodie E.L."/>
            <person name="Williams K.H."/>
            <person name="Hubbard S.S."/>
            <person name="Banfield J.F."/>
        </authorList>
    </citation>
    <scope>NUCLEOTIDE SEQUENCE [LARGE SCALE GENOMIC DNA]</scope>
</reference>
<evidence type="ECO:0000256" key="16">
    <source>
        <dbReference type="RuleBase" id="RU003651"/>
    </source>
</evidence>
<comment type="function">
    <text evidence="15">Acts as a processive, ATP-dependent zinc metallopeptidase for both cytoplasmic and membrane proteins. Plays a role in the quality control of integral membrane proteins.</text>
</comment>
<dbReference type="GO" id="GO:0008270">
    <property type="term" value="F:zinc ion binding"/>
    <property type="evidence" value="ECO:0007669"/>
    <property type="project" value="UniProtKB-UniRule"/>
</dbReference>
<sequence length="641" mass="70895">MVSMKTARQIAIFAILLVAFGLLLSTYDFGVKQAERVDIKTLMEQIQQGSVKSVSIEGDKLAIELNDGKLERASKEPEDSFTTLVNNYGIAPEKLAAVAVEVKERSGTAAFLGTFIPFLIPLLLIGGFIFFMMRQVQGANTRALSFGQSSARELPKNQKDRVTFKDVAGVREAKEELLEIVEFLRSPKKFITLGAKIPKGVLLMGSPGTGKTLLARAVAGEANVPFFHISGSEFVEMFVGVGAARVRDLFVKAKKSAPCIVFIDEIDAVGRQRGAGLGGSHDEREQTLNQILVEMDGFDPNAGVIVMAATNRPDVLDPALLRPGRFDRRVVLDSPDINDRQAILKIHSKGKPLAADVNLRKIAERTPGFSGADLANLINEAAILAARRNKKIISMEELIPSVEKVLLGPERKSHLLTEEERKITAYHEGGHALVAHELPYADPVHKVSIISRGQAAGYTLKLPVEDRHMRRRQEFLDDLAVSLGGYVAEKEIFTDVTTGASNDLRNATKLARTLITQYGMSEKLGPRTYGEREELIFLGREITEQRDYSEKVAEAIDDEVSTLINNAMKRAQHIIRSRRDKLEEIVVRLLERENIEQDDFESFFDTHPHLRQAPKKPSLVSEEKPESPKAPIALKPKPAQT</sequence>
<feature type="domain" description="AAA+ ATPase" evidence="18">
    <location>
        <begin position="197"/>
        <end position="336"/>
    </location>
</feature>
<comment type="caution">
    <text evidence="15">Lacks conserved residue(s) required for the propagation of feature annotation.</text>
</comment>
<evidence type="ECO:0000256" key="11">
    <source>
        <dbReference type="ARBA" id="ARBA00022989"/>
    </source>
</evidence>
<keyword evidence="9 15" id="KW-0862">Zinc</keyword>
<dbReference type="PANTHER" id="PTHR23076:SF97">
    <property type="entry name" value="ATP-DEPENDENT ZINC METALLOPROTEASE YME1L1"/>
    <property type="match status" value="1"/>
</dbReference>
<evidence type="ECO:0000256" key="6">
    <source>
        <dbReference type="ARBA" id="ARBA00022723"/>
    </source>
</evidence>
<dbReference type="FunFam" id="1.10.8.60:FF:000001">
    <property type="entry name" value="ATP-dependent zinc metalloprotease FtsH"/>
    <property type="match status" value="1"/>
</dbReference>
<dbReference type="CDD" id="cd19501">
    <property type="entry name" value="RecA-like_FtsH"/>
    <property type="match status" value="1"/>
</dbReference>
<keyword evidence="19" id="KW-0132">Cell division</keyword>
<dbReference type="InterPro" id="IPR027417">
    <property type="entry name" value="P-loop_NTPase"/>
</dbReference>
<comment type="subunit">
    <text evidence="15">Homohexamer.</text>
</comment>
<feature type="binding site" evidence="15">
    <location>
        <begin position="205"/>
        <end position="212"/>
    </location>
    <ligand>
        <name>ATP</name>
        <dbReference type="ChEBI" id="CHEBI:30616"/>
    </ligand>
</feature>
<feature type="binding site" evidence="15">
    <location>
        <position position="503"/>
    </location>
    <ligand>
        <name>Zn(2+)</name>
        <dbReference type="ChEBI" id="CHEBI:29105"/>
        <note>catalytic</note>
    </ligand>
</feature>
<evidence type="ECO:0000256" key="10">
    <source>
        <dbReference type="ARBA" id="ARBA00022840"/>
    </source>
</evidence>
<dbReference type="GO" id="GO:0005524">
    <property type="term" value="F:ATP binding"/>
    <property type="evidence" value="ECO:0007669"/>
    <property type="project" value="UniProtKB-UniRule"/>
</dbReference>
<dbReference type="InterPro" id="IPR011546">
    <property type="entry name" value="Pept_M41_FtsH_extracell"/>
</dbReference>
<dbReference type="InterPro" id="IPR003959">
    <property type="entry name" value="ATPase_AAA_core"/>
</dbReference>
<dbReference type="PANTHER" id="PTHR23076">
    <property type="entry name" value="METALLOPROTEASE M41 FTSH"/>
    <property type="match status" value="1"/>
</dbReference>
<dbReference type="SUPFAM" id="SSF52540">
    <property type="entry name" value="P-loop containing nucleoside triphosphate hydrolases"/>
    <property type="match status" value="1"/>
</dbReference>
<dbReference type="Gene3D" id="3.40.50.300">
    <property type="entry name" value="P-loop containing nucleotide triphosphate hydrolases"/>
    <property type="match status" value="1"/>
</dbReference>
<evidence type="ECO:0000256" key="5">
    <source>
        <dbReference type="ARBA" id="ARBA00022692"/>
    </source>
</evidence>
<evidence type="ECO:0000256" key="2">
    <source>
        <dbReference type="ARBA" id="ARBA00010044"/>
    </source>
</evidence>
<feature type="compositionally biased region" description="Low complexity" evidence="17">
    <location>
        <begin position="629"/>
        <end position="641"/>
    </location>
</feature>
<feature type="active site" evidence="15">
    <location>
        <position position="428"/>
    </location>
</feature>
<dbReference type="PROSITE" id="PS00674">
    <property type="entry name" value="AAA"/>
    <property type="match status" value="1"/>
</dbReference>
<dbReference type="InterPro" id="IPR041569">
    <property type="entry name" value="AAA_lid_3"/>
</dbReference>
<dbReference type="Pfam" id="PF06480">
    <property type="entry name" value="FtsH_ext"/>
    <property type="match status" value="1"/>
</dbReference>
<dbReference type="AlphaFoldDB" id="A0A1F7UII1"/>
<evidence type="ECO:0000256" key="4">
    <source>
        <dbReference type="ARBA" id="ARBA00022670"/>
    </source>
</evidence>
<evidence type="ECO:0000256" key="12">
    <source>
        <dbReference type="ARBA" id="ARBA00023049"/>
    </source>
</evidence>
<evidence type="ECO:0000256" key="1">
    <source>
        <dbReference type="ARBA" id="ARBA00004370"/>
    </source>
</evidence>
<keyword evidence="11 15" id="KW-1133">Transmembrane helix</keyword>
<dbReference type="EMBL" id="MGEG01000042">
    <property type="protein sequence ID" value="OGL78095.1"/>
    <property type="molecule type" value="Genomic_DNA"/>
</dbReference>
<keyword evidence="10 15" id="KW-0067">ATP-binding</keyword>
<name>A0A1F7UII1_9BACT</name>
<feature type="transmembrane region" description="Helical" evidence="15">
    <location>
        <begin position="109"/>
        <end position="132"/>
    </location>
</feature>
<dbReference type="InterPro" id="IPR003960">
    <property type="entry name" value="ATPase_AAA_CS"/>
</dbReference>
<dbReference type="EC" id="3.4.24.-" evidence="15"/>
<feature type="region of interest" description="Disordered" evidence="17">
    <location>
        <begin position="603"/>
        <end position="641"/>
    </location>
</feature>
<dbReference type="NCBIfam" id="TIGR01241">
    <property type="entry name" value="FtsH_fam"/>
    <property type="match status" value="1"/>
</dbReference>
<dbReference type="Pfam" id="PF17862">
    <property type="entry name" value="AAA_lid_3"/>
    <property type="match status" value="1"/>
</dbReference>
<comment type="caution">
    <text evidence="19">The sequence shown here is derived from an EMBL/GenBank/DDBJ whole genome shotgun (WGS) entry which is preliminary data.</text>
</comment>
<evidence type="ECO:0000313" key="19">
    <source>
        <dbReference type="EMBL" id="OGL78095.1"/>
    </source>
</evidence>
<evidence type="ECO:0000256" key="3">
    <source>
        <dbReference type="ARBA" id="ARBA00022475"/>
    </source>
</evidence>
<evidence type="ECO:0000313" key="20">
    <source>
        <dbReference type="Proteomes" id="UP000176598"/>
    </source>
</evidence>
<keyword evidence="3 15" id="KW-1003">Cell membrane</keyword>
<evidence type="ECO:0000259" key="18">
    <source>
        <dbReference type="SMART" id="SM00382"/>
    </source>
</evidence>
<comment type="subcellular location">
    <subcellularLocation>
        <location evidence="15">Cell membrane</location>
        <topology evidence="15">Multi-pass membrane protein</topology>
        <orientation evidence="15">Cytoplasmic side</orientation>
    </subcellularLocation>
    <subcellularLocation>
        <location evidence="1">Membrane</location>
    </subcellularLocation>
</comment>
<keyword evidence="12 15" id="KW-0482">Metalloprotease</keyword>
<evidence type="ECO:0000256" key="8">
    <source>
        <dbReference type="ARBA" id="ARBA00022801"/>
    </source>
</evidence>
<dbReference type="InterPro" id="IPR003593">
    <property type="entry name" value="AAA+_ATPase"/>
</dbReference>
<dbReference type="GO" id="GO:0006508">
    <property type="term" value="P:proteolysis"/>
    <property type="evidence" value="ECO:0007669"/>
    <property type="project" value="UniProtKB-KW"/>
</dbReference>
<comment type="cofactor">
    <cofactor evidence="15">
        <name>Zn(2+)</name>
        <dbReference type="ChEBI" id="CHEBI:29105"/>
    </cofactor>
    <text evidence="15">Binds 1 zinc ion per subunit.</text>
</comment>
<dbReference type="GO" id="GO:0016887">
    <property type="term" value="F:ATP hydrolysis activity"/>
    <property type="evidence" value="ECO:0007669"/>
    <property type="project" value="UniProtKB-UniRule"/>
</dbReference>
<dbReference type="Gene3D" id="1.20.58.760">
    <property type="entry name" value="Peptidase M41"/>
    <property type="match status" value="1"/>
</dbReference>
<evidence type="ECO:0000256" key="15">
    <source>
        <dbReference type="HAMAP-Rule" id="MF_01458"/>
    </source>
</evidence>
<dbReference type="InterPro" id="IPR005936">
    <property type="entry name" value="FtsH"/>
</dbReference>
<dbReference type="Pfam" id="PF01434">
    <property type="entry name" value="Peptidase_M41"/>
    <property type="match status" value="1"/>
</dbReference>
<evidence type="ECO:0000256" key="9">
    <source>
        <dbReference type="ARBA" id="ARBA00022833"/>
    </source>
</evidence>
<dbReference type="GO" id="GO:0005886">
    <property type="term" value="C:plasma membrane"/>
    <property type="evidence" value="ECO:0007669"/>
    <property type="project" value="UniProtKB-SubCell"/>
</dbReference>
<keyword evidence="6 15" id="KW-0479">Metal-binding</keyword>
<evidence type="ECO:0000256" key="17">
    <source>
        <dbReference type="SAM" id="MobiDB-lite"/>
    </source>
</evidence>
<feature type="binding site" evidence="15">
    <location>
        <position position="431"/>
    </location>
    <ligand>
        <name>Zn(2+)</name>
        <dbReference type="ChEBI" id="CHEBI:29105"/>
        <note>catalytic</note>
    </ligand>
</feature>
<keyword evidence="5 15" id="KW-0812">Transmembrane</keyword>
<dbReference type="Pfam" id="PF00004">
    <property type="entry name" value="AAA"/>
    <property type="match status" value="1"/>
</dbReference>
<dbReference type="Proteomes" id="UP000176598">
    <property type="component" value="Unassembled WGS sequence"/>
</dbReference>
<comment type="similarity">
    <text evidence="14 15">In the central section; belongs to the AAA ATPase family.</text>
</comment>
<feature type="binding site" evidence="15">
    <location>
        <position position="427"/>
    </location>
    <ligand>
        <name>Zn(2+)</name>
        <dbReference type="ChEBI" id="CHEBI:29105"/>
        <note>catalytic</note>
    </ligand>
</feature>
<dbReference type="FunFam" id="3.40.50.300:FF:000001">
    <property type="entry name" value="ATP-dependent zinc metalloprotease FtsH"/>
    <property type="match status" value="1"/>
</dbReference>
<keyword evidence="19" id="KW-0131">Cell cycle</keyword>
<evidence type="ECO:0000256" key="14">
    <source>
        <dbReference type="ARBA" id="ARBA00061570"/>
    </source>
</evidence>
<gene>
    <name evidence="15" type="primary">ftsH</name>
    <name evidence="19" type="ORF">A3F28_03555</name>
</gene>
<dbReference type="HAMAP" id="MF_01458">
    <property type="entry name" value="FtsH"/>
    <property type="match status" value="1"/>
</dbReference>
<dbReference type="InterPro" id="IPR037219">
    <property type="entry name" value="Peptidase_M41-like"/>
</dbReference>
<dbReference type="GO" id="GO:0051301">
    <property type="term" value="P:cell division"/>
    <property type="evidence" value="ECO:0007669"/>
    <property type="project" value="UniProtKB-KW"/>
</dbReference>
<dbReference type="SMART" id="SM00382">
    <property type="entry name" value="AAA"/>
    <property type="match status" value="1"/>
</dbReference>
<protein>
    <recommendedName>
        <fullName evidence="15">ATP-dependent zinc metalloprotease FtsH</fullName>
        <ecNumber evidence="15">3.4.24.-</ecNumber>
    </recommendedName>
</protein>
<dbReference type="SUPFAM" id="SSF140990">
    <property type="entry name" value="FtsH protease domain-like"/>
    <property type="match status" value="1"/>
</dbReference>
<evidence type="ECO:0000256" key="13">
    <source>
        <dbReference type="ARBA" id="ARBA00023136"/>
    </source>
</evidence>
<dbReference type="GO" id="GO:0030163">
    <property type="term" value="P:protein catabolic process"/>
    <property type="evidence" value="ECO:0007669"/>
    <property type="project" value="UniProtKB-UniRule"/>
</dbReference>
<evidence type="ECO:0000256" key="7">
    <source>
        <dbReference type="ARBA" id="ARBA00022741"/>
    </source>
</evidence>
<dbReference type="GO" id="GO:0004176">
    <property type="term" value="F:ATP-dependent peptidase activity"/>
    <property type="evidence" value="ECO:0007669"/>
    <property type="project" value="InterPro"/>
</dbReference>
<keyword evidence="7 15" id="KW-0547">Nucleotide-binding</keyword>
<comment type="similarity">
    <text evidence="2 15">In the C-terminal section; belongs to the peptidase M41 family.</text>
</comment>
<dbReference type="InterPro" id="IPR000642">
    <property type="entry name" value="Peptidase_M41"/>
</dbReference>
<comment type="similarity">
    <text evidence="16">Belongs to the AAA ATPase family.</text>
</comment>
<keyword evidence="4 15" id="KW-0645">Protease</keyword>
<proteinExistence type="inferred from homology"/>
<keyword evidence="13 15" id="KW-0472">Membrane</keyword>
<dbReference type="Gene3D" id="1.10.8.60">
    <property type="match status" value="1"/>
</dbReference>
<organism evidence="19 20">
    <name type="scientific">Candidatus Uhrbacteria bacterium RIFCSPHIGHO2_12_FULL_57_11</name>
    <dbReference type="NCBI Taxonomy" id="1802398"/>
    <lineage>
        <taxon>Bacteria</taxon>
        <taxon>Candidatus Uhriibacteriota</taxon>
    </lineage>
</organism>
<accession>A0A1F7UII1</accession>